<dbReference type="EC" id="1.8.4.11" evidence="2"/>
<sequence length="209" mass="23440">MRQGQVYRVRAKNGAIVRKGVELDSDVVGEPLAVGTEISVEDASTNSRGVERLRIKQPSGWVSRKVVEAMAAPAAAAPRNVFASTEGILEHRVGYCGGKEAYPTYEAIKDHTEAVQVEFDPEKIQYEDVIRRVLDEAPREPPYSTQYRSVIFYHDDEQKKILERKVADMGAAAQYVAVEPYHVMYRAEEYHQQYLSKYGGGYTGGYGLM</sequence>
<dbReference type="PANTHER" id="PTHR43774:SF1">
    <property type="entry name" value="PEPTIDE METHIONINE SULFOXIDE REDUCTASE MSRA 2"/>
    <property type="match status" value="1"/>
</dbReference>
<keyword evidence="7" id="KW-1185">Reference proteome</keyword>
<accession>A0ABR1FKK3</accession>
<name>A0ABR1FKK3_AURAN</name>
<organism evidence="6 7">
    <name type="scientific">Aureococcus anophagefferens</name>
    <name type="common">Harmful bloom alga</name>
    <dbReference type="NCBI Taxonomy" id="44056"/>
    <lineage>
        <taxon>Eukaryota</taxon>
        <taxon>Sar</taxon>
        <taxon>Stramenopiles</taxon>
        <taxon>Ochrophyta</taxon>
        <taxon>Pelagophyceae</taxon>
        <taxon>Pelagomonadales</taxon>
        <taxon>Pelagomonadaceae</taxon>
        <taxon>Aureococcus</taxon>
    </lineage>
</organism>
<feature type="domain" description="Peptide methionine sulphoxide reductase MsrA" evidence="5">
    <location>
        <begin position="80"/>
        <end position="203"/>
    </location>
</feature>
<dbReference type="InterPro" id="IPR002569">
    <property type="entry name" value="Met_Sox_Rdtase_MsrA_dom"/>
</dbReference>
<proteinExistence type="inferred from homology"/>
<evidence type="ECO:0000256" key="1">
    <source>
        <dbReference type="ARBA" id="ARBA00005591"/>
    </source>
</evidence>
<protein>
    <recommendedName>
        <fullName evidence="2">peptide-methionine (S)-S-oxide reductase</fullName>
        <ecNumber evidence="2">1.8.4.11</ecNumber>
    </recommendedName>
    <alternativeName>
        <fullName evidence="4">Peptide-methionine (S)-S-oxide reductase</fullName>
    </alternativeName>
</protein>
<dbReference type="PANTHER" id="PTHR43774">
    <property type="entry name" value="PEPTIDE METHIONINE SULFOXIDE REDUCTASE"/>
    <property type="match status" value="1"/>
</dbReference>
<dbReference type="EMBL" id="JBBJCI010000367">
    <property type="protein sequence ID" value="KAK7232572.1"/>
    <property type="molecule type" value="Genomic_DNA"/>
</dbReference>
<evidence type="ECO:0000313" key="7">
    <source>
        <dbReference type="Proteomes" id="UP001363151"/>
    </source>
</evidence>
<keyword evidence="3" id="KW-0560">Oxidoreductase</keyword>
<evidence type="ECO:0000259" key="5">
    <source>
        <dbReference type="Pfam" id="PF01625"/>
    </source>
</evidence>
<evidence type="ECO:0000256" key="2">
    <source>
        <dbReference type="ARBA" id="ARBA00012502"/>
    </source>
</evidence>
<evidence type="ECO:0000256" key="3">
    <source>
        <dbReference type="ARBA" id="ARBA00023002"/>
    </source>
</evidence>
<comment type="caution">
    <text evidence="6">The sequence shown here is derived from an EMBL/GenBank/DDBJ whole genome shotgun (WGS) entry which is preliminary data.</text>
</comment>
<evidence type="ECO:0000313" key="6">
    <source>
        <dbReference type="EMBL" id="KAK7232572.1"/>
    </source>
</evidence>
<gene>
    <name evidence="6" type="primary">MSRA5</name>
    <name evidence="6" type="ORF">SO694_00035051</name>
</gene>
<reference evidence="6 7" key="1">
    <citation type="submission" date="2024-03" db="EMBL/GenBank/DDBJ databases">
        <title>Aureococcus anophagefferens CCMP1851 and Kratosvirus quantuckense: Draft genome of a second virus-susceptible host strain in the model system.</title>
        <authorList>
            <person name="Chase E."/>
            <person name="Truchon A.R."/>
            <person name="Schepens W."/>
            <person name="Wilhelm S.W."/>
        </authorList>
    </citation>
    <scope>NUCLEOTIDE SEQUENCE [LARGE SCALE GENOMIC DNA]</scope>
    <source>
        <strain evidence="6 7">CCMP1851</strain>
    </source>
</reference>
<comment type="similarity">
    <text evidence="1">Belongs to the MsrA Met sulfoxide reductase family.</text>
</comment>
<dbReference type="Proteomes" id="UP001363151">
    <property type="component" value="Unassembled WGS sequence"/>
</dbReference>
<dbReference type="Gene3D" id="3.30.1060.10">
    <property type="entry name" value="Peptide methionine sulphoxide reductase MsrA"/>
    <property type="match status" value="1"/>
</dbReference>
<evidence type="ECO:0000256" key="4">
    <source>
        <dbReference type="ARBA" id="ARBA00030643"/>
    </source>
</evidence>
<dbReference type="Pfam" id="PF01625">
    <property type="entry name" value="PMSR"/>
    <property type="match status" value="1"/>
</dbReference>
<dbReference type="InterPro" id="IPR036509">
    <property type="entry name" value="Met_Sox_Rdtase_MsrA_sf"/>
</dbReference>
<dbReference type="SUPFAM" id="SSF55068">
    <property type="entry name" value="Peptide methionine sulfoxide reductase"/>
    <property type="match status" value="1"/>
</dbReference>